<dbReference type="KEGG" id="tnl:113496696"/>
<organism evidence="3 4">
    <name type="scientific">Trichoplusia ni</name>
    <name type="common">Cabbage looper</name>
    <dbReference type="NCBI Taxonomy" id="7111"/>
    <lineage>
        <taxon>Eukaryota</taxon>
        <taxon>Metazoa</taxon>
        <taxon>Ecdysozoa</taxon>
        <taxon>Arthropoda</taxon>
        <taxon>Hexapoda</taxon>
        <taxon>Insecta</taxon>
        <taxon>Pterygota</taxon>
        <taxon>Neoptera</taxon>
        <taxon>Endopterygota</taxon>
        <taxon>Lepidoptera</taxon>
        <taxon>Glossata</taxon>
        <taxon>Ditrysia</taxon>
        <taxon>Noctuoidea</taxon>
        <taxon>Noctuidae</taxon>
        <taxon>Plusiinae</taxon>
        <taxon>Trichoplusia</taxon>
    </lineage>
</organism>
<reference evidence="4" key="1">
    <citation type="submission" date="2025-08" db="UniProtKB">
        <authorList>
            <consortium name="RefSeq"/>
        </authorList>
    </citation>
    <scope>IDENTIFICATION</scope>
</reference>
<evidence type="ECO:0000256" key="2">
    <source>
        <dbReference type="SAM" id="SignalP"/>
    </source>
</evidence>
<gene>
    <name evidence="4" type="primary">LOC113496696</name>
</gene>
<evidence type="ECO:0000256" key="1">
    <source>
        <dbReference type="SAM" id="MobiDB-lite"/>
    </source>
</evidence>
<feature type="signal peptide" evidence="2">
    <location>
        <begin position="1"/>
        <end position="25"/>
    </location>
</feature>
<feature type="compositionally biased region" description="Acidic residues" evidence="1">
    <location>
        <begin position="58"/>
        <end position="79"/>
    </location>
</feature>
<proteinExistence type="predicted"/>
<evidence type="ECO:0000313" key="3">
    <source>
        <dbReference type="Proteomes" id="UP000322000"/>
    </source>
</evidence>
<keyword evidence="3" id="KW-1185">Reference proteome</keyword>
<keyword evidence="2" id="KW-0732">Signal</keyword>
<dbReference type="InParanoid" id="A0A7E5VU64"/>
<dbReference type="OrthoDB" id="7443601at2759"/>
<name>A0A7E5VU64_TRINI</name>
<dbReference type="Proteomes" id="UP000322000">
    <property type="component" value="Chromosome 8"/>
</dbReference>
<dbReference type="RefSeq" id="XP_026731802.1">
    <property type="nucleotide sequence ID" value="XM_026876001.1"/>
</dbReference>
<dbReference type="GeneID" id="113496696"/>
<feature type="region of interest" description="Disordered" evidence="1">
    <location>
        <begin position="47"/>
        <end position="81"/>
    </location>
</feature>
<protein>
    <submittedName>
        <fullName evidence="4">Uncharacterized protein LOC113496696</fullName>
    </submittedName>
</protein>
<accession>A0A7E5VU64</accession>
<feature type="chain" id="PRO_5028911403" evidence="2">
    <location>
        <begin position="26"/>
        <end position="313"/>
    </location>
</feature>
<dbReference type="AlphaFoldDB" id="A0A7E5VU64"/>
<sequence>MSSLVILFIATIAVILPINVESGQAVGLDVNKILELVRQQRAPTLNKLRIQPLRQESDSDSDSDSDSSDISDLDDSDDYDSNRYARLRNDKLIDLLENVANDKKIKVINTDRIYRKEKPSYALNNLVSRNDKYDTSQRSNSLQSQILEKLLTEGINEEDRKRKPQSGLTKTRLKPNRLLSYYNKQESKDYNKVAETTGLEDYSKVYIVLNPQAVRKSKNKNSLNELVSKVLALSSPKKDSQVKRKPLRYKGFIVNDDRVSRRSRIRDSKEMFAPRDAVDDDYKKHSRNVGGAAGGRTAIPYIRHRGDIYERDN</sequence>
<evidence type="ECO:0000313" key="4">
    <source>
        <dbReference type="RefSeq" id="XP_026731802.1"/>
    </source>
</evidence>